<dbReference type="PANTHER" id="PTHR43166:SF30">
    <property type="entry name" value="METHIONINE IMPORT ATP-BINDING PROTEIN METN"/>
    <property type="match status" value="1"/>
</dbReference>
<dbReference type="InterPro" id="IPR050086">
    <property type="entry name" value="MetN_ABC_transporter-like"/>
</dbReference>
<dbReference type="SMART" id="SM00382">
    <property type="entry name" value="AAA"/>
    <property type="match status" value="1"/>
</dbReference>
<evidence type="ECO:0000256" key="6">
    <source>
        <dbReference type="ARBA" id="ARBA00022967"/>
    </source>
</evidence>
<gene>
    <name evidence="10" type="ORF">KP78_09910</name>
</gene>
<evidence type="ECO:0000259" key="9">
    <source>
        <dbReference type="PROSITE" id="PS50893"/>
    </source>
</evidence>
<dbReference type="GO" id="GO:0005886">
    <property type="term" value="C:plasma membrane"/>
    <property type="evidence" value="ECO:0007669"/>
    <property type="project" value="UniProtKB-ARBA"/>
</dbReference>
<proteinExistence type="inferred from homology"/>
<dbReference type="GO" id="GO:0016887">
    <property type="term" value="F:ATP hydrolysis activity"/>
    <property type="evidence" value="ECO:0007669"/>
    <property type="project" value="InterPro"/>
</dbReference>
<dbReference type="InterPro" id="IPR003593">
    <property type="entry name" value="AAA+_ATPase"/>
</dbReference>
<dbReference type="FunFam" id="3.40.50.300:FF:000056">
    <property type="entry name" value="Cell division ATP-binding protein FtsE"/>
    <property type="match status" value="1"/>
</dbReference>
<evidence type="ECO:0000256" key="8">
    <source>
        <dbReference type="ARBA" id="ARBA00023136"/>
    </source>
</evidence>
<keyword evidence="11" id="KW-1185">Reference proteome</keyword>
<evidence type="ECO:0000256" key="4">
    <source>
        <dbReference type="ARBA" id="ARBA00022741"/>
    </source>
</evidence>
<evidence type="ECO:0000256" key="1">
    <source>
        <dbReference type="ARBA" id="ARBA00005417"/>
    </source>
</evidence>
<dbReference type="InterPro" id="IPR003439">
    <property type="entry name" value="ABC_transporter-like_ATP-bd"/>
</dbReference>
<dbReference type="PROSITE" id="PS00211">
    <property type="entry name" value="ABC_TRANSPORTER_1"/>
    <property type="match status" value="1"/>
</dbReference>
<evidence type="ECO:0000256" key="5">
    <source>
        <dbReference type="ARBA" id="ARBA00022840"/>
    </source>
</evidence>
<protein>
    <submittedName>
        <fullName evidence="10">Methionine ABC transporter ATP-binding protein</fullName>
    </submittedName>
</protein>
<dbReference type="STRING" id="889306.KP78_09910"/>
<organism evidence="10 11">
    <name type="scientific">Jeotgalibacillus soli</name>
    <dbReference type="NCBI Taxonomy" id="889306"/>
    <lineage>
        <taxon>Bacteria</taxon>
        <taxon>Bacillati</taxon>
        <taxon>Bacillota</taxon>
        <taxon>Bacilli</taxon>
        <taxon>Bacillales</taxon>
        <taxon>Caryophanaceae</taxon>
        <taxon>Jeotgalibacillus</taxon>
    </lineage>
</organism>
<evidence type="ECO:0000256" key="2">
    <source>
        <dbReference type="ARBA" id="ARBA00022448"/>
    </source>
</evidence>
<dbReference type="PROSITE" id="PS50893">
    <property type="entry name" value="ABC_TRANSPORTER_2"/>
    <property type="match status" value="1"/>
</dbReference>
<name>A0A0C2W033_9BACL</name>
<evidence type="ECO:0000256" key="7">
    <source>
        <dbReference type="ARBA" id="ARBA00022970"/>
    </source>
</evidence>
<feature type="domain" description="ABC transporter" evidence="9">
    <location>
        <begin position="23"/>
        <end position="262"/>
    </location>
</feature>
<dbReference type="Gene3D" id="3.30.70.260">
    <property type="match status" value="1"/>
</dbReference>
<keyword evidence="7" id="KW-0029">Amino-acid transport</keyword>
<keyword evidence="5 10" id="KW-0067">ATP-binding</keyword>
<dbReference type="GO" id="GO:0006865">
    <property type="term" value="P:amino acid transport"/>
    <property type="evidence" value="ECO:0007669"/>
    <property type="project" value="UniProtKB-KW"/>
</dbReference>
<dbReference type="InterPro" id="IPR027417">
    <property type="entry name" value="P-loop_NTPase"/>
</dbReference>
<keyword evidence="6" id="KW-1278">Translocase</keyword>
<dbReference type="InterPro" id="IPR041701">
    <property type="entry name" value="MetN_ABC"/>
</dbReference>
<dbReference type="SUPFAM" id="SSF52540">
    <property type="entry name" value="P-loop containing nucleoside triphosphate hydrolases"/>
    <property type="match status" value="1"/>
</dbReference>
<keyword evidence="3" id="KW-1003">Cell membrane</keyword>
<dbReference type="AlphaFoldDB" id="A0A0C2W033"/>
<sequence>MKGAFLIVKGHVEGLGERGDAMIRVENLVKEYKTKKGIIIGVDHVNVTIEKGEVFGIVGYSGAGKSSFIRCLNLLETPSNGEIYIDGVGLTSLSKQELRAARLKIGMIFQHFYLISAKTVAENIAFALKAANHPRKEINDRVHELLEMVGLADKAEVYPAQLSGGQKQRVGIARALANNPSVLLCDEATSALDPSTTKSILKLLKKINKELGITIVLITHEMEVVKEICDRVAVMQDGKFVEEGPVYEVFAHPQEELTKHFISSVLQFDLPAAIVEHCAGTIVKIQFKGAVAGEGVISDMLQQFNVKGNFLHGKIEYIQDIPLGIFIMELQGSSSAVADAISYLEKRTEQVEVIRDAA</sequence>
<dbReference type="InterPro" id="IPR017871">
    <property type="entry name" value="ABC_transporter-like_CS"/>
</dbReference>
<evidence type="ECO:0000256" key="3">
    <source>
        <dbReference type="ARBA" id="ARBA00022475"/>
    </source>
</evidence>
<dbReference type="SMART" id="SM00930">
    <property type="entry name" value="NIL"/>
    <property type="match status" value="1"/>
</dbReference>
<dbReference type="SUPFAM" id="SSF55021">
    <property type="entry name" value="ACT-like"/>
    <property type="match status" value="1"/>
</dbReference>
<dbReference type="InterPro" id="IPR018449">
    <property type="entry name" value="NIL_domain"/>
</dbReference>
<keyword evidence="4" id="KW-0547">Nucleotide-binding</keyword>
<comment type="similarity">
    <text evidence="1">Belongs to the ABC transporter superfamily.</text>
</comment>
<accession>A0A0C2W033</accession>
<dbReference type="Gene3D" id="3.40.50.300">
    <property type="entry name" value="P-loop containing nucleotide triphosphate hydrolases"/>
    <property type="match status" value="1"/>
</dbReference>
<evidence type="ECO:0000313" key="10">
    <source>
        <dbReference type="EMBL" id="KIL49523.1"/>
    </source>
</evidence>
<reference evidence="10 11" key="1">
    <citation type="submission" date="2015-01" db="EMBL/GenBank/DDBJ databases">
        <title>Genome sequencing of Jeotgalibacillus soli.</title>
        <authorList>
            <person name="Goh K.M."/>
            <person name="Chan K.-G."/>
            <person name="Yaakop A.S."/>
            <person name="Ee R."/>
            <person name="Gan H.M."/>
            <person name="Chan C.S."/>
        </authorList>
    </citation>
    <scope>NUCLEOTIDE SEQUENCE [LARGE SCALE GENOMIC DNA]</scope>
    <source>
        <strain evidence="10 11">P9</strain>
    </source>
</reference>
<dbReference type="PATRIC" id="fig|889306.3.peg.997"/>
<dbReference type="GO" id="GO:0005524">
    <property type="term" value="F:ATP binding"/>
    <property type="evidence" value="ECO:0007669"/>
    <property type="project" value="UniProtKB-KW"/>
</dbReference>
<dbReference type="Pfam" id="PF00005">
    <property type="entry name" value="ABC_tran"/>
    <property type="match status" value="1"/>
</dbReference>
<dbReference type="Pfam" id="PF09383">
    <property type="entry name" value="NIL"/>
    <property type="match status" value="1"/>
</dbReference>
<dbReference type="CDD" id="cd03258">
    <property type="entry name" value="ABC_MetN_methionine_transporter"/>
    <property type="match status" value="1"/>
</dbReference>
<dbReference type="Proteomes" id="UP000031938">
    <property type="component" value="Unassembled WGS sequence"/>
</dbReference>
<keyword evidence="2" id="KW-0813">Transport</keyword>
<comment type="caution">
    <text evidence="10">The sequence shown here is derived from an EMBL/GenBank/DDBJ whole genome shotgun (WGS) entry which is preliminary data.</text>
</comment>
<evidence type="ECO:0000313" key="11">
    <source>
        <dbReference type="Proteomes" id="UP000031938"/>
    </source>
</evidence>
<dbReference type="InterPro" id="IPR045865">
    <property type="entry name" value="ACT-like_dom_sf"/>
</dbReference>
<keyword evidence="8" id="KW-0472">Membrane</keyword>
<dbReference type="EMBL" id="JXRP01000009">
    <property type="protein sequence ID" value="KIL49523.1"/>
    <property type="molecule type" value="Genomic_DNA"/>
</dbReference>
<dbReference type="PANTHER" id="PTHR43166">
    <property type="entry name" value="AMINO ACID IMPORT ATP-BINDING PROTEIN"/>
    <property type="match status" value="1"/>
</dbReference>